<evidence type="ECO:0000256" key="7">
    <source>
        <dbReference type="ARBA" id="ARBA00023136"/>
    </source>
</evidence>
<organism evidence="10 11">
    <name type="scientific">Microbotryum intermedium</name>
    <dbReference type="NCBI Taxonomy" id="269621"/>
    <lineage>
        <taxon>Eukaryota</taxon>
        <taxon>Fungi</taxon>
        <taxon>Dikarya</taxon>
        <taxon>Basidiomycota</taxon>
        <taxon>Pucciniomycotina</taxon>
        <taxon>Microbotryomycetes</taxon>
        <taxon>Microbotryales</taxon>
        <taxon>Microbotryaceae</taxon>
        <taxon>Microbotryum</taxon>
    </lineage>
</organism>
<sequence>MLDATLSKSWLQSLLELPGLDNADPLLTPPHWSSPSSLPRLPPLALLTFLIPLSLQALLLHPIFPGAISTPARLLLLPFGLYYAAHSSFDHGFEPREVSVGINFVVGIMGAYAIMKTIEYAFVQDLSPYTWVGFDELGYTRQYPRAGTSSKNGHSKTIKADPSRERKIQLEALRRNAAENDSPVEILSWTLHLLVSMRGIGWAFGPPPRCSARPHPTDHAKYLRQVLLDLIWSHCTLVTCSYIILTPHSTRAIAIARHFPSLSVTRIESLAFACAALSLGVAALAGLTLGFTCASLLMFTLTGLLRTILPAPLRPPPFDPRQYPRLFQIRPPTSVARFWSEQWHYFFARPFKVLGYEPAMALVSPILGKTLAQAVAVIVVFAISAWLHEHALWSALHTFHLFNPAHLPRTIRWGSVIYFLSQGVGVVIEGAFTSIMKRRVGGMLGALWTLVGIAAPGVLLSSCWLDMGIAQGIPQPQHWEGPWRYIVPIATLFPGPLWSTQ</sequence>
<evidence type="ECO:0000256" key="1">
    <source>
        <dbReference type="ARBA" id="ARBA00004141"/>
    </source>
</evidence>
<evidence type="ECO:0000256" key="6">
    <source>
        <dbReference type="ARBA" id="ARBA00022989"/>
    </source>
</evidence>
<evidence type="ECO:0000256" key="3">
    <source>
        <dbReference type="ARBA" id="ARBA00007282"/>
    </source>
</evidence>
<feature type="transmembrane region" description="Helical" evidence="8">
    <location>
        <begin position="411"/>
        <end position="432"/>
    </location>
</feature>
<dbReference type="Proteomes" id="UP000198372">
    <property type="component" value="Unassembled WGS sequence"/>
</dbReference>
<feature type="transmembrane region" description="Helical" evidence="8">
    <location>
        <begin position="270"/>
        <end position="299"/>
    </location>
</feature>
<feature type="domain" description="Wax synthase" evidence="9">
    <location>
        <begin position="333"/>
        <end position="397"/>
    </location>
</feature>
<gene>
    <name evidence="10" type="ORF">BQ2448_4684</name>
</gene>
<comment type="subcellular location">
    <subcellularLocation>
        <location evidence="1">Membrane</location>
        <topology evidence="1">Multi-pass membrane protein</topology>
    </subcellularLocation>
</comment>
<name>A0A238FDS8_9BASI</name>
<dbReference type="EMBL" id="FMSP01000008">
    <property type="protein sequence ID" value="SCV71990.1"/>
    <property type="molecule type" value="Genomic_DNA"/>
</dbReference>
<dbReference type="InterPro" id="IPR032805">
    <property type="entry name" value="Wax_synthase_dom"/>
</dbReference>
<dbReference type="Pfam" id="PF13813">
    <property type="entry name" value="MBOAT_2"/>
    <property type="match status" value="1"/>
</dbReference>
<dbReference type="GO" id="GO:0016020">
    <property type="term" value="C:membrane"/>
    <property type="evidence" value="ECO:0007669"/>
    <property type="project" value="UniProtKB-SubCell"/>
</dbReference>
<comment type="pathway">
    <text evidence="2">Secondary metabolite biosynthesis.</text>
</comment>
<evidence type="ECO:0000256" key="5">
    <source>
        <dbReference type="ARBA" id="ARBA00022692"/>
    </source>
</evidence>
<protein>
    <submittedName>
        <fullName evidence="10">BQ2448_4684 protein</fullName>
    </submittedName>
</protein>
<dbReference type="PANTHER" id="PTHR31595">
    <property type="entry name" value="LONG-CHAIN-ALCOHOL O-FATTY-ACYLTRANSFERASE 3-RELATED"/>
    <property type="match status" value="1"/>
</dbReference>
<dbReference type="AlphaFoldDB" id="A0A238FDS8"/>
<dbReference type="GO" id="GO:0008374">
    <property type="term" value="F:O-acyltransferase activity"/>
    <property type="evidence" value="ECO:0007669"/>
    <property type="project" value="InterPro"/>
</dbReference>
<keyword evidence="4" id="KW-0808">Transferase</keyword>
<comment type="similarity">
    <text evidence="3">Belongs to the wax synthase family.</text>
</comment>
<dbReference type="STRING" id="269621.A0A238FDS8"/>
<evidence type="ECO:0000256" key="4">
    <source>
        <dbReference type="ARBA" id="ARBA00022679"/>
    </source>
</evidence>
<feature type="transmembrane region" description="Helical" evidence="8">
    <location>
        <begin position="444"/>
        <end position="467"/>
    </location>
</feature>
<evidence type="ECO:0000313" key="11">
    <source>
        <dbReference type="Proteomes" id="UP000198372"/>
    </source>
</evidence>
<dbReference type="InterPro" id="IPR044851">
    <property type="entry name" value="Wax_synthase"/>
</dbReference>
<dbReference type="GO" id="GO:0006629">
    <property type="term" value="P:lipid metabolic process"/>
    <property type="evidence" value="ECO:0007669"/>
    <property type="project" value="InterPro"/>
</dbReference>
<keyword evidence="11" id="KW-1185">Reference proteome</keyword>
<keyword evidence="6 8" id="KW-1133">Transmembrane helix</keyword>
<dbReference type="PANTHER" id="PTHR31595:SF57">
    <property type="entry name" value="OS04G0481900 PROTEIN"/>
    <property type="match status" value="1"/>
</dbReference>
<evidence type="ECO:0000256" key="2">
    <source>
        <dbReference type="ARBA" id="ARBA00005179"/>
    </source>
</evidence>
<keyword evidence="5 8" id="KW-0812">Transmembrane</keyword>
<feature type="transmembrane region" description="Helical" evidence="8">
    <location>
        <begin position="370"/>
        <end position="387"/>
    </location>
</feature>
<proteinExistence type="inferred from homology"/>
<evidence type="ECO:0000256" key="8">
    <source>
        <dbReference type="SAM" id="Phobius"/>
    </source>
</evidence>
<reference evidence="11" key="1">
    <citation type="submission" date="2016-09" db="EMBL/GenBank/DDBJ databases">
        <authorList>
            <person name="Jeantristanb JTB J.-T."/>
            <person name="Ricardo R."/>
        </authorList>
    </citation>
    <scope>NUCLEOTIDE SEQUENCE [LARGE SCALE GENOMIC DNA]</scope>
</reference>
<evidence type="ECO:0000259" key="9">
    <source>
        <dbReference type="Pfam" id="PF13813"/>
    </source>
</evidence>
<evidence type="ECO:0000313" key="10">
    <source>
        <dbReference type="EMBL" id="SCV71990.1"/>
    </source>
</evidence>
<accession>A0A238FDS8</accession>
<dbReference type="OrthoDB" id="1077582at2759"/>
<keyword evidence="7 8" id="KW-0472">Membrane</keyword>